<feature type="non-terminal residue" evidence="2">
    <location>
        <position position="80"/>
    </location>
</feature>
<dbReference type="Gene3D" id="3.40.30.10">
    <property type="entry name" value="Glutaredoxin"/>
    <property type="match status" value="1"/>
</dbReference>
<evidence type="ECO:0000259" key="1">
    <source>
        <dbReference type="Pfam" id="PF00462"/>
    </source>
</evidence>
<reference evidence="2" key="1">
    <citation type="submission" date="2018-05" db="EMBL/GenBank/DDBJ databases">
        <authorList>
            <person name="Lanie J.A."/>
            <person name="Ng W.-L."/>
            <person name="Kazmierczak K.M."/>
            <person name="Andrzejewski T.M."/>
            <person name="Davidsen T.M."/>
            <person name="Wayne K.J."/>
            <person name="Tettelin H."/>
            <person name="Glass J.I."/>
            <person name="Rusch D."/>
            <person name="Podicherti R."/>
            <person name="Tsui H.-C.T."/>
            <person name="Winkler M.E."/>
        </authorList>
    </citation>
    <scope>NUCLEOTIDE SEQUENCE</scope>
</reference>
<name>A0A383BAW8_9ZZZZ</name>
<dbReference type="InterPro" id="IPR002109">
    <property type="entry name" value="Glutaredoxin"/>
</dbReference>
<proteinExistence type="predicted"/>
<dbReference type="CDD" id="cd02976">
    <property type="entry name" value="NrdH"/>
    <property type="match status" value="1"/>
</dbReference>
<dbReference type="SUPFAM" id="SSF52833">
    <property type="entry name" value="Thioredoxin-like"/>
    <property type="match status" value="1"/>
</dbReference>
<dbReference type="PROSITE" id="PS51354">
    <property type="entry name" value="GLUTAREDOXIN_2"/>
    <property type="match status" value="1"/>
</dbReference>
<organism evidence="2">
    <name type="scientific">marine metagenome</name>
    <dbReference type="NCBI Taxonomy" id="408172"/>
    <lineage>
        <taxon>unclassified sequences</taxon>
        <taxon>metagenomes</taxon>
        <taxon>ecological metagenomes</taxon>
    </lineage>
</organism>
<dbReference type="EMBL" id="UINC01198842">
    <property type="protein sequence ID" value="SVE16983.1"/>
    <property type="molecule type" value="Genomic_DNA"/>
</dbReference>
<gene>
    <name evidence="2" type="ORF">METZ01_LOCUS469837</name>
</gene>
<dbReference type="Pfam" id="PF00462">
    <property type="entry name" value="Glutaredoxin"/>
    <property type="match status" value="1"/>
</dbReference>
<accession>A0A383BAW8</accession>
<sequence length="80" mass="8821">MTDPITLYWQPGCTSCLRAKEFLSESGVRFQSVNVAEDASGFEQLTGYGVQAVPVITQGDRFIFAQVLSEVANFLNIEDN</sequence>
<feature type="domain" description="Glutaredoxin" evidence="1">
    <location>
        <begin position="5"/>
        <end position="63"/>
    </location>
</feature>
<dbReference type="AlphaFoldDB" id="A0A383BAW8"/>
<dbReference type="InterPro" id="IPR036249">
    <property type="entry name" value="Thioredoxin-like_sf"/>
</dbReference>
<protein>
    <recommendedName>
        <fullName evidence="1">Glutaredoxin domain-containing protein</fullName>
    </recommendedName>
</protein>
<evidence type="ECO:0000313" key="2">
    <source>
        <dbReference type="EMBL" id="SVE16983.1"/>
    </source>
</evidence>